<evidence type="ECO:0000259" key="5">
    <source>
        <dbReference type="Pfam" id="PF08797"/>
    </source>
</evidence>
<organism evidence="6 7">
    <name type="scientific">Nesterenkonia sandarakina</name>
    <dbReference type="NCBI Taxonomy" id="272918"/>
    <lineage>
        <taxon>Bacteria</taxon>
        <taxon>Bacillati</taxon>
        <taxon>Actinomycetota</taxon>
        <taxon>Actinomycetes</taxon>
        <taxon>Micrococcales</taxon>
        <taxon>Micrococcaceae</taxon>
        <taxon>Nesterenkonia</taxon>
    </lineage>
</organism>
<evidence type="ECO:0000256" key="2">
    <source>
        <dbReference type="ARBA" id="ARBA00022801"/>
    </source>
</evidence>
<dbReference type="Gene3D" id="3.30.70.2330">
    <property type="match status" value="1"/>
</dbReference>
<feature type="region of interest" description="Disordered" evidence="3">
    <location>
        <begin position="278"/>
        <end position="339"/>
    </location>
</feature>
<dbReference type="AlphaFoldDB" id="A0A7Z0E624"/>
<evidence type="ECO:0000313" key="6">
    <source>
        <dbReference type="EMBL" id="NYJ15738.1"/>
    </source>
</evidence>
<feature type="domain" description="HIRAN" evidence="5">
    <location>
        <begin position="43"/>
        <end position="86"/>
    </location>
</feature>
<dbReference type="GO" id="GO:0016818">
    <property type="term" value="F:hydrolase activity, acting on acid anhydrides, in phosphorus-containing anhydrides"/>
    <property type="evidence" value="ECO:0007669"/>
    <property type="project" value="InterPro"/>
</dbReference>
<keyword evidence="1" id="KW-0479">Metal-binding</keyword>
<evidence type="ECO:0000313" key="7">
    <source>
        <dbReference type="Proteomes" id="UP000560069"/>
    </source>
</evidence>
<evidence type="ECO:0000256" key="1">
    <source>
        <dbReference type="ARBA" id="ARBA00022723"/>
    </source>
</evidence>
<sequence>MSDEAIGLEYVVPARGWASKDVVGEFYYSDAILALLPRLPSNGDPVQAELHIDLVPEKDNPHDRRAVSVRSHGKVLGYLAREMAAEYSLPVQRIVASGARVRAAASAHAYVNQWKGEPQINVRVALPEPEMMIPVNDGYPSNTAVLPYGRSYQVTKEEDHFEHLFNYVPSSGTGMVILTMHRNESTLKNGSIRETIELRLDDERVGELTTATSRHYLPLVQHANDMERTIGVWSKLTGSGLAAELTIHGAKSTEVPDQWLRSMPILPRLVSEARSYEVPPAYSSNSSRNGRNTSTERPTKRPRQESPSVQPSRVPRNPATSESSGHRGSRLVELSDDPGQPFAEVGDIALLSFEGDERNTVRYSVRGKPVTVRDADRKSSPRTMRAGATAALVTSIVLGALLTLIPGIGHVLLVGAIAFGIYVFTHMRRTSEAMQAEADIDVQVRRETGLSLLALGREGRPEGRT</sequence>
<keyword evidence="4" id="KW-1133">Transmembrane helix</keyword>
<dbReference type="EMBL" id="JACCFQ010000001">
    <property type="protein sequence ID" value="NYJ15738.1"/>
    <property type="molecule type" value="Genomic_DNA"/>
</dbReference>
<evidence type="ECO:0000256" key="3">
    <source>
        <dbReference type="SAM" id="MobiDB-lite"/>
    </source>
</evidence>
<name>A0A7Z0E624_9MICC</name>
<dbReference type="Proteomes" id="UP000560069">
    <property type="component" value="Unassembled WGS sequence"/>
</dbReference>
<dbReference type="RefSeq" id="WP_179440780.1">
    <property type="nucleotide sequence ID" value="NZ_BAAALK010000001.1"/>
</dbReference>
<reference evidence="6 7" key="1">
    <citation type="submission" date="2020-07" db="EMBL/GenBank/DDBJ databases">
        <title>Sequencing the genomes of 1000 actinobacteria strains.</title>
        <authorList>
            <person name="Klenk H.-P."/>
        </authorList>
    </citation>
    <scope>NUCLEOTIDE SEQUENCE [LARGE SCALE GENOMIC DNA]</scope>
    <source>
        <strain evidence="6 7">DSM 15664</strain>
    </source>
</reference>
<dbReference type="GO" id="GO:0003676">
    <property type="term" value="F:nucleic acid binding"/>
    <property type="evidence" value="ECO:0007669"/>
    <property type="project" value="InterPro"/>
</dbReference>
<keyword evidence="2" id="KW-0378">Hydrolase</keyword>
<protein>
    <recommendedName>
        <fullName evidence="5">HIRAN domain-containing protein</fullName>
    </recommendedName>
</protein>
<evidence type="ECO:0000256" key="4">
    <source>
        <dbReference type="SAM" id="Phobius"/>
    </source>
</evidence>
<feature type="transmembrane region" description="Helical" evidence="4">
    <location>
        <begin position="408"/>
        <end position="425"/>
    </location>
</feature>
<gene>
    <name evidence="6" type="ORF">HNR11_000272</name>
</gene>
<keyword evidence="4" id="KW-0812">Transmembrane</keyword>
<comment type="caution">
    <text evidence="6">The sequence shown here is derived from an EMBL/GenBank/DDBJ whole genome shotgun (WGS) entry which is preliminary data.</text>
</comment>
<dbReference type="InterPro" id="IPR014905">
    <property type="entry name" value="HIRAN"/>
</dbReference>
<feature type="compositionally biased region" description="Low complexity" evidence="3">
    <location>
        <begin position="283"/>
        <end position="295"/>
    </location>
</feature>
<accession>A0A7Z0E624</accession>
<proteinExistence type="predicted"/>
<keyword evidence="7" id="KW-1185">Reference proteome</keyword>
<dbReference type="GO" id="GO:0008270">
    <property type="term" value="F:zinc ion binding"/>
    <property type="evidence" value="ECO:0007669"/>
    <property type="project" value="InterPro"/>
</dbReference>
<keyword evidence="4" id="KW-0472">Membrane</keyword>
<dbReference type="Pfam" id="PF08797">
    <property type="entry name" value="HIRAN"/>
    <property type="match status" value="1"/>
</dbReference>